<dbReference type="WBParaSite" id="L893_g9624.t1">
    <property type="protein sequence ID" value="L893_g9624.t1"/>
    <property type="gene ID" value="L893_g9624"/>
</dbReference>
<keyword evidence="1" id="KW-1185">Reference proteome</keyword>
<name>A0A1I8AVE8_9BILA</name>
<organism evidence="1 2">
    <name type="scientific">Steinernema glaseri</name>
    <dbReference type="NCBI Taxonomy" id="37863"/>
    <lineage>
        <taxon>Eukaryota</taxon>
        <taxon>Metazoa</taxon>
        <taxon>Ecdysozoa</taxon>
        <taxon>Nematoda</taxon>
        <taxon>Chromadorea</taxon>
        <taxon>Rhabditida</taxon>
        <taxon>Tylenchina</taxon>
        <taxon>Panagrolaimomorpha</taxon>
        <taxon>Strongyloidoidea</taxon>
        <taxon>Steinernematidae</taxon>
        <taxon>Steinernema</taxon>
    </lineage>
</organism>
<proteinExistence type="predicted"/>
<evidence type="ECO:0000313" key="1">
    <source>
        <dbReference type="Proteomes" id="UP000095287"/>
    </source>
</evidence>
<reference evidence="2" key="1">
    <citation type="submission" date="2016-11" db="UniProtKB">
        <authorList>
            <consortium name="WormBaseParasite"/>
        </authorList>
    </citation>
    <scope>IDENTIFICATION</scope>
</reference>
<evidence type="ECO:0000313" key="2">
    <source>
        <dbReference type="WBParaSite" id="L893_g9624.t1"/>
    </source>
</evidence>
<protein>
    <submittedName>
        <fullName evidence="2">Cytochrome P450</fullName>
    </submittedName>
</protein>
<accession>A0A1I8AVE8</accession>
<dbReference type="Proteomes" id="UP000095287">
    <property type="component" value="Unplaced"/>
</dbReference>
<sequence length="63" mass="7529">MNHFLNLSSIVVYRVTCDMGGFIYMTLNRTMWNPLKQMLCDHAKKTTLFVRFVKCETLCYSWQ</sequence>
<dbReference type="AlphaFoldDB" id="A0A1I8AVE8"/>